<sequence>MSEQNIPVHREIASRPDFSLQQRTRRFHTAASIEEAIIRALVRFPAFRNCAGRRPGNGDSRLICERIPNIYPFKDDLITSHSKIKADCG</sequence>
<evidence type="ECO:0000313" key="2">
    <source>
        <dbReference type="Proteomes" id="UP001054837"/>
    </source>
</evidence>
<dbReference type="AlphaFoldDB" id="A0AAV4VUG8"/>
<dbReference type="Proteomes" id="UP001054837">
    <property type="component" value="Unassembled WGS sequence"/>
</dbReference>
<gene>
    <name evidence="1" type="ORF">CDAR_493581</name>
</gene>
<dbReference type="EMBL" id="BPLQ01013610">
    <property type="protein sequence ID" value="GIY73394.1"/>
    <property type="molecule type" value="Genomic_DNA"/>
</dbReference>
<organism evidence="1 2">
    <name type="scientific">Caerostris darwini</name>
    <dbReference type="NCBI Taxonomy" id="1538125"/>
    <lineage>
        <taxon>Eukaryota</taxon>
        <taxon>Metazoa</taxon>
        <taxon>Ecdysozoa</taxon>
        <taxon>Arthropoda</taxon>
        <taxon>Chelicerata</taxon>
        <taxon>Arachnida</taxon>
        <taxon>Araneae</taxon>
        <taxon>Araneomorphae</taxon>
        <taxon>Entelegynae</taxon>
        <taxon>Araneoidea</taxon>
        <taxon>Araneidae</taxon>
        <taxon>Caerostris</taxon>
    </lineage>
</organism>
<name>A0AAV4VUG8_9ARAC</name>
<keyword evidence="2" id="KW-1185">Reference proteome</keyword>
<protein>
    <submittedName>
        <fullName evidence="1">Uncharacterized protein</fullName>
    </submittedName>
</protein>
<reference evidence="1 2" key="1">
    <citation type="submission" date="2021-06" db="EMBL/GenBank/DDBJ databases">
        <title>Caerostris darwini draft genome.</title>
        <authorList>
            <person name="Kono N."/>
            <person name="Arakawa K."/>
        </authorList>
    </citation>
    <scope>NUCLEOTIDE SEQUENCE [LARGE SCALE GENOMIC DNA]</scope>
</reference>
<comment type="caution">
    <text evidence="1">The sequence shown here is derived from an EMBL/GenBank/DDBJ whole genome shotgun (WGS) entry which is preliminary data.</text>
</comment>
<accession>A0AAV4VUG8</accession>
<evidence type="ECO:0000313" key="1">
    <source>
        <dbReference type="EMBL" id="GIY73394.1"/>
    </source>
</evidence>
<proteinExistence type="predicted"/>